<dbReference type="InterPro" id="IPR009030">
    <property type="entry name" value="Growth_fac_rcpt_cys_sf"/>
</dbReference>
<feature type="domain" description="EGF-like" evidence="3">
    <location>
        <begin position="968"/>
        <end position="1001"/>
    </location>
</feature>
<reference evidence="4 5" key="1">
    <citation type="submission" date="2024-04" db="EMBL/GenBank/DDBJ databases">
        <title>Tritrichomonas musculus Genome.</title>
        <authorList>
            <person name="Alves-Ferreira E."/>
            <person name="Grigg M."/>
            <person name="Lorenzi H."/>
            <person name="Galac M."/>
        </authorList>
    </citation>
    <scope>NUCLEOTIDE SEQUENCE [LARGE SCALE GENOMIC DNA]</scope>
    <source>
        <strain evidence="4 5">EAF2021</strain>
    </source>
</reference>
<keyword evidence="5" id="KW-1185">Reference proteome</keyword>
<feature type="domain" description="EGF-like" evidence="3">
    <location>
        <begin position="819"/>
        <end position="848"/>
    </location>
</feature>
<feature type="domain" description="EGF-like" evidence="3">
    <location>
        <begin position="849"/>
        <end position="887"/>
    </location>
</feature>
<protein>
    <recommendedName>
        <fullName evidence="3">EGF-like domain-containing protein</fullName>
    </recommendedName>
</protein>
<keyword evidence="2" id="KW-0732">Signal</keyword>
<feature type="domain" description="EGF-like" evidence="3">
    <location>
        <begin position="783"/>
        <end position="818"/>
    </location>
</feature>
<evidence type="ECO:0000256" key="1">
    <source>
        <dbReference type="SAM" id="Phobius"/>
    </source>
</evidence>
<dbReference type="InterPro" id="IPR006212">
    <property type="entry name" value="Furin_repeat"/>
</dbReference>
<name>A0ABR2IKC9_9EUKA</name>
<feature type="domain" description="EGF-like" evidence="3">
    <location>
        <begin position="24"/>
        <end position="64"/>
    </location>
</feature>
<dbReference type="Proteomes" id="UP001470230">
    <property type="component" value="Unassembled WGS sequence"/>
</dbReference>
<dbReference type="PANTHER" id="PTHR45756">
    <property type="entry name" value="PALMITOYLTRANSFERASE"/>
    <property type="match status" value="1"/>
</dbReference>
<dbReference type="EMBL" id="JAPFFF010000016">
    <property type="protein sequence ID" value="KAK8864775.1"/>
    <property type="molecule type" value="Genomic_DNA"/>
</dbReference>
<keyword evidence="1" id="KW-0812">Transmembrane</keyword>
<dbReference type="Gene3D" id="2.10.220.10">
    <property type="entry name" value="Hormone Receptor, Insulin-like Growth Factor Receptor 1, Chain A, domain 2"/>
    <property type="match status" value="1"/>
</dbReference>
<proteinExistence type="predicted"/>
<dbReference type="SMART" id="SM00181">
    <property type="entry name" value="EGF"/>
    <property type="match status" value="11"/>
</dbReference>
<feature type="domain" description="EGF-like" evidence="3">
    <location>
        <begin position="380"/>
        <end position="421"/>
    </location>
</feature>
<feature type="domain" description="EGF-like" evidence="3">
    <location>
        <begin position="422"/>
        <end position="453"/>
    </location>
</feature>
<comment type="caution">
    <text evidence="4">The sequence shown here is derived from an EMBL/GenBank/DDBJ whole genome shotgun (WGS) entry which is preliminary data.</text>
</comment>
<evidence type="ECO:0000259" key="3">
    <source>
        <dbReference type="SMART" id="SM00181"/>
    </source>
</evidence>
<keyword evidence="1" id="KW-0472">Membrane</keyword>
<feature type="domain" description="EGF-like" evidence="3">
    <location>
        <begin position="205"/>
        <end position="236"/>
    </location>
</feature>
<dbReference type="InterPro" id="IPR000742">
    <property type="entry name" value="EGF"/>
</dbReference>
<dbReference type="InterPro" id="IPR053215">
    <property type="entry name" value="TKL_Ser/Thr_kinase"/>
</dbReference>
<feature type="domain" description="EGF-like" evidence="3">
    <location>
        <begin position="454"/>
        <end position="484"/>
    </location>
</feature>
<dbReference type="SMART" id="SM00261">
    <property type="entry name" value="FU"/>
    <property type="match status" value="9"/>
</dbReference>
<feature type="domain" description="EGF-like" evidence="3">
    <location>
        <begin position="677"/>
        <end position="708"/>
    </location>
</feature>
<evidence type="ECO:0000256" key="2">
    <source>
        <dbReference type="SAM" id="SignalP"/>
    </source>
</evidence>
<feature type="chain" id="PRO_5046773468" description="EGF-like domain-containing protein" evidence="2">
    <location>
        <begin position="16"/>
        <end position="1400"/>
    </location>
</feature>
<feature type="signal peptide" evidence="2">
    <location>
        <begin position="1"/>
        <end position="15"/>
    </location>
</feature>
<sequence length="1400" mass="154426">MILIPLILFQIKAYTVENNFTTSNCQPSSNCLECLESDIQYCTSCPKGYGLQINKDGKSTGRCERCKILGCDDCNSDSNYCQSYNNDDNMINIKAIYVPFCDKINTSEPGKCAQCKKGYGFVKDKGVNTGICGECLEHCQDCDFIDECKTCETGYGFKSNGSTIIKSKCVNCPDFCAKCTNDNVCTQCEKGFGPTAGTLSGKCRRCPDNCNDCSTGVATCKKCDAGFGKDESGKCTRCPDNCLMCSEDSSKCTQCQLGYNITKSGECRNCRENCDKCSSDITSCDKCSEGYGPKLNQYGIESGSCAACPEHCIDCSKDSAKCIECESGYGKIKDAGSQGKCGRCPSNCEDCETDSKTCKRCAVGSAFIYYEGKNTGLCAKCTDNCKMCYSNTTTNELRCQYCVDGYGLVFKNDEKISNTCLPCEDENCLECRSNYSVCTKCSEGFFLNDQKCEMCPEGCPTCTNASKCNECDEGYGFDAHGTCVACDEGCKKCINDGTYCTEVKEGYGFILGEDKNRTGAVMECPENCKICTDNAKMCSQCSPEFGQRIDQNGASMGECEKCSTNCDDCLFYEAEDREECIHCNKGFGFLPDSSGKITTKCGKCPENCDYCSKNSQICISCGEGKGSIHENGLPTEKCEFCSENCLNCALNSKVCSQCVEYTGFYEDEATGEVKCLPCPSGCDNCTYSSHCDVCSEGYGLNEATGQCLECNEKCTGGCKDGNCIRCEEGYGFVMLDESTQTGECMKCGANCIACFYNYEECELCSDGYGLEIVDGKNTMQCVKCPEGCKFCDTTDSCKICDTGYAYVEDKKNKTVRCEKCSDHCSKCINSEKCIKCEENYYNPDGFCYECPENCKECHEKLGTCIKCMDGYSHEKLANGTVVNNSCVACPRNCKDCSSNNKECDLCMSGYGFKISNETNTTECFPCEDPNCDICSFDIKECFICLENYTHETVIYSPYLGQCVTLNGTCEVENCSRCLYGSSTNCIQCERGFSLDRNFKCREEVLQKLVLPTPQPFYYTVRDGDHYLTRSTFTIVNPLEVFGLDSINDSQILVFKLMSDVIETVSLKIYKDKMAPIEFEITNPYPKITFKVDASTIDEFTIKQTAHKGEMIFDFVNAYPSIYDAQGKTTIKCEFSTPNKLCKINKIRPCKSDLFLKASSDVYFNELEFFKEGEGMFGNNTDNNTPHKFYIDTIKVNQKASAQIGQLTIQNKIIFGLGSSLALGDNLNMSNATLELPYDPSYIQLFTDKPFITGTLKDLPYKIVIKDAAANTLLADVSETMLIAESPQEFDCEAWTSIIENEASNPILNEFYCAEEDSFKTAGKVYRLYARKSIVGGAKKKSALSKKTIIIIGASVGGGVVLIAIIVVVVVLVLRKKRQGNVSENEYIDNGEDDEENPNYY</sequence>
<evidence type="ECO:0000313" key="4">
    <source>
        <dbReference type="EMBL" id="KAK8864775.1"/>
    </source>
</evidence>
<feature type="domain" description="EGF-like" evidence="3">
    <location>
        <begin position="523"/>
        <end position="560"/>
    </location>
</feature>
<organism evidence="4 5">
    <name type="scientific">Tritrichomonas musculus</name>
    <dbReference type="NCBI Taxonomy" id="1915356"/>
    <lineage>
        <taxon>Eukaryota</taxon>
        <taxon>Metamonada</taxon>
        <taxon>Parabasalia</taxon>
        <taxon>Tritrichomonadida</taxon>
        <taxon>Tritrichomonadidae</taxon>
        <taxon>Tritrichomonas</taxon>
    </lineage>
</organism>
<dbReference type="PANTHER" id="PTHR45756:SF1">
    <property type="entry name" value="PROTEIN KINASE DOMAIN CONTAINING PROTEIN"/>
    <property type="match status" value="1"/>
</dbReference>
<feature type="transmembrane region" description="Helical" evidence="1">
    <location>
        <begin position="1348"/>
        <end position="1373"/>
    </location>
</feature>
<evidence type="ECO:0000313" key="5">
    <source>
        <dbReference type="Proteomes" id="UP001470230"/>
    </source>
</evidence>
<gene>
    <name evidence="4" type="ORF">M9Y10_010300</name>
</gene>
<keyword evidence="1" id="KW-1133">Transmembrane helix</keyword>
<accession>A0ABR2IKC9</accession>
<dbReference type="SUPFAM" id="SSF57184">
    <property type="entry name" value="Growth factor receptor domain"/>
    <property type="match status" value="8"/>
</dbReference>